<name>A0A179GW57_PURLI</name>
<gene>
    <name evidence="1" type="ORF">VFPBJ_04781</name>
</gene>
<proteinExistence type="predicted"/>
<evidence type="ECO:0000313" key="1">
    <source>
        <dbReference type="EMBL" id="OAQ82197.1"/>
    </source>
</evidence>
<sequence>MTSARLASASFYFFFGERIGPPRPTPRPPVHASRAPRCQRCDAQPSGGRVCQDARCARTGSISISPVLLAGARLGCWGAAWAGGPCSVPWMRGVAVSLNRRGALPFVFVEPFPAAWGKGASTFWKWPGDAEIWRRPLRTSCWSRLTPDRRIGWLPGIRLPGAMGMPQPAQRCERAGTRADGLQTMRCGVRRRRHGCLAGDAAPGELARMSETAYVVCSTRELHRNGRRVPGKHDDETRCRLTAAAGHLSCPGVSRDSST</sequence>
<protein>
    <submittedName>
        <fullName evidence="1">Uncharacterized protein</fullName>
    </submittedName>
</protein>
<dbReference type="EMBL" id="LSBH01000003">
    <property type="protein sequence ID" value="OAQ82197.1"/>
    <property type="molecule type" value="Genomic_DNA"/>
</dbReference>
<dbReference type="AlphaFoldDB" id="A0A179GW57"/>
<accession>A0A179GW57</accession>
<reference evidence="1 2" key="1">
    <citation type="submission" date="2016-01" db="EMBL/GenBank/DDBJ databases">
        <title>Biosynthesis of antibiotic leucinostatins and their inhibition on Phytophthora in bio-control Purpureocillium lilacinum.</title>
        <authorList>
            <person name="Wang G."/>
            <person name="Liu Z."/>
            <person name="Lin R."/>
            <person name="Li E."/>
            <person name="Mao Z."/>
            <person name="Ling J."/>
            <person name="Yin W."/>
            <person name="Xie B."/>
        </authorList>
    </citation>
    <scope>NUCLEOTIDE SEQUENCE [LARGE SCALE GENOMIC DNA]</scope>
    <source>
        <strain evidence="1">PLBJ-1</strain>
    </source>
</reference>
<organism evidence="1 2">
    <name type="scientific">Purpureocillium lilacinum</name>
    <name type="common">Paecilomyces lilacinus</name>
    <dbReference type="NCBI Taxonomy" id="33203"/>
    <lineage>
        <taxon>Eukaryota</taxon>
        <taxon>Fungi</taxon>
        <taxon>Dikarya</taxon>
        <taxon>Ascomycota</taxon>
        <taxon>Pezizomycotina</taxon>
        <taxon>Sordariomycetes</taxon>
        <taxon>Hypocreomycetidae</taxon>
        <taxon>Hypocreales</taxon>
        <taxon>Ophiocordycipitaceae</taxon>
        <taxon>Purpureocillium</taxon>
    </lineage>
</organism>
<dbReference type="Proteomes" id="UP000078240">
    <property type="component" value="Unassembled WGS sequence"/>
</dbReference>
<comment type="caution">
    <text evidence="1">The sequence shown here is derived from an EMBL/GenBank/DDBJ whole genome shotgun (WGS) entry which is preliminary data.</text>
</comment>
<evidence type="ECO:0000313" key="2">
    <source>
        <dbReference type="Proteomes" id="UP000078240"/>
    </source>
</evidence>